<dbReference type="PIRSF" id="PIRSF036514">
    <property type="entry name" value="Sm_HSP_B1"/>
    <property type="match status" value="1"/>
</dbReference>
<dbReference type="GO" id="GO:0046872">
    <property type="term" value="F:metal ion binding"/>
    <property type="evidence" value="ECO:0007669"/>
    <property type="project" value="UniProtKB-KW"/>
</dbReference>
<feature type="binding site" evidence="3">
    <location>
        <position position="123"/>
    </location>
    <ligand>
        <name>Zn(2+)</name>
        <dbReference type="ChEBI" id="CHEBI:29105"/>
        <label>1</label>
    </ligand>
</feature>
<reference evidence="9" key="1">
    <citation type="submission" date="2022-11" db="UniProtKB">
        <authorList>
            <consortium name="WormBaseParasite"/>
        </authorList>
    </citation>
    <scope>IDENTIFICATION</scope>
</reference>
<dbReference type="InterPro" id="IPR008978">
    <property type="entry name" value="HSP20-like_chaperone"/>
</dbReference>
<feature type="compositionally biased region" description="Basic and acidic residues" evidence="6">
    <location>
        <begin position="159"/>
        <end position="171"/>
    </location>
</feature>
<feature type="domain" description="SHSP" evidence="7">
    <location>
        <begin position="68"/>
        <end position="177"/>
    </location>
</feature>
<dbReference type="PANTHER" id="PTHR45640">
    <property type="entry name" value="HEAT SHOCK PROTEIN HSP-12.2-RELATED"/>
    <property type="match status" value="1"/>
</dbReference>
<evidence type="ECO:0000259" key="7">
    <source>
        <dbReference type="PROSITE" id="PS01031"/>
    </source>
</evidence>
<dbReference type="PANTHER" id="PTHR45640:SF13">
    <property type="entry name" value="HEAT SHOCK PROTEIN 22-RELATED"/>
    <property type="match status" value="1"/>
</dbReference>
<dbReference type="OMA" id="TIHHPWM"/>
<dbReference type="PROSITE" id="PS01031">
    <property type="entry name" value="SHSP"/>
    <property type="match status" value="1"/>
</dbReference>
<dbReference type="InterPro" id="IPR001436">
    <property type="entry name" value="Alpha-crystallin/sHSP_animal"/>
</dbReference>
<dbReference type="GO" id="GO:0042026">
    <property type="term" value="P:protein refolding"/>
    <property type="evidence" value="ECO:0007669"/>
    <property type="project" value="TreeGrafter"/>
</dbReference>
<dbReference type="InterPro" id="IPR002068">
    <property type="entry name" value="A-crystallin/Hsp20_dom"/>
</dbReference>
<sequence>MSLIPYLTMHPVFRTGDWWDASTLGRLFDQDFGGGILDDDPLFRAMLPSSMLTNSGVAPYWLRSRTHPLVSGLERGLSEVRNDADKFSVNMDVGHFAPEEIKVKVVDNNLIVDGKHEEKSDEHGFISRSFKRRYILPKDVDPATLTSNLTDRGVLRIEAPKKALEQPKERPIPIQRGGDGDKAPKAVQK</sequence>
<evidence type="ECO:0000256" key="1">
    <source>
        <dbReference type="ARBA" id="ARBA00023016"/>
    </source>
</evidence>
<dbReference type="WBParaSite" id="nRc.2.0.1.t31940-RA">
    <property type="protein sequence ID" value="nRc.2.0.1.t31940-RA"/>
    <property type="gene ID" value="nRc.2.0.1.g31940"/>
</dbReference>
<evidence type="ECO:0000256" key="2">
    <source>
        <dbReference type="PIRNR" id="PIRNR036514"/>
    </source>
</evidence>
<dbReference type="PRINTS" id="PR00299">
    <property type="entry name" value="ACRYSTALLIN"/>
</dbReference>
<keyword evidence="1" id="KW-0346">Stress response</keyword>
<feature type="binding site" evidence="3">
    <location>
        <position position="116"/>
    </location>
    <ligand>
        <name>Zn(2+)</name>
        <dbReference type="ChEBI" id="CHEBI:29105"/>
        <label>1</label>
    </ligand>
</feature>
<evidence type="ECO:0000256" key="5">
    <source>
        <dbReference type="RuleBase" id="RU003616"/>
    </source>
</evidence>
<dbReference type="GO" id="GO:0005634">
    <property type="term" value="C:nucleus"/>
    <property type="evidence" value="ECO:0007669"/>
    <property type="project" value="TreeGrafter"/>
</dbReference>
<dbReference type="GO" id="GO:0009408">
    <property type="term" value="P:response to heat"/>
    <property type="evidence" value="ECO:0007669"/>
    <property type="project" value="TreeGrafter"/>
</dbReference>
<dbReference type="AlphaFoldDB" id="A0A915K155"/>
<dbReference type="CDD" id="cd06526">
    <property type="entry name" value="metazoan_ACD"/>
    <property type="match status" value="1"/>
</dbReference>
<evidence type="ECO:0000256" key="6">
    <source>
        <dbReference type="SAM" id="MobiDB-lite"/>
    </source>
</evidence>
<comment type="similarity">
    <text evidence="2 4 5">Belongs to the small heat shock protein (HSP20) family.</text>
</comment>
<dbReference type="Gene3D" id="2.60.40.790">
    <property type="match status" value="1"/>
</dbReference>
<organism evidence="8 9">
    <name type="scientific">Romanomermis culicivorax</name>
    <name type="common">Nematode worm</name>
    <dbReference type="NCBI Taxonomy" id="13658"/>
    <lineage>
        <taxon>Eukaryota</taxon>
        <taxon>Metazoa</taxon>
        <taxon>Ecdysozoa</taxon>
        <taxon>Nematoda</taxon>
        <taxon>Enoplea</taxon>
        <taxon>Dorylaimia</taxon>
        <taxon>Mermithida</taxon>
        <taxon>Mermithoidea</taxon>
        <taxon>Mermithidae</taxon>
        <taxon>Romanomermis</taxon>
    </lineage>
</organism>
<evidence type="ECO:0000313" key="9">
    <source>
        <dbReference type="WBParaSite" id="nRc.2.0.1.t31940-RA"/>
    </source>
</evidence>
<feature type="binding site" evidence="3">
    <location>
        <position position="118"/>
    </location>
    <ligand>
        <name>Zn(2+)</name>
        <dbReference type="ChEBI" id="CHEBI:29105"/>
        <label>1</label>
    </ligand>
</feature>
<dbReference type="InterPro" id="IPR055269">
    <property type="entry name" value="Alpha-crystallin/HSP_16"/>
</dbReference>
<keyword evidence="3" id="KW-0479">Metal-binding</keyword>
<feature type="region of interest" description="Disordered" evidence="6">
    <location>
        <begin position="159"/>
        <end position="189"/>
    </location>
</feature>
<evidence type="ECO:0000256" key="4">
    <source>
        <dbReference type="PROSITE-ProRule" id="PRU00285"/>
    </source>
</evidence>
<dbReference type="SUPFAM" id="SSF49764">
    <property type="entry name" value="HSP20-like chaperones"/>
    <property type="match status" value="1"/>
</dbReference>
<proteinExistence type="inferred from homology"/>
<feature type="compositionally biased region" description="Basic and acidic residues" evidence="6">
    <location>
        <begin position="178"/>
        <end position="189"/>
    </location>
</feature>
<name>A0A915K155_ROMCU</name>
<evidence type="ECO:0000256" key="3">
    <source>
        <dbReference type="PIRSR" id="PIRSR036514-1"/>
    </source>
</evidence>
<dbReference type="Pfam" id="PF00011">
    <property type="entry name" value="HSP20"/>
    <property type="match status" value="1"/>
</dbReference>
<dbReference type="GO" id="GO:0051082">
    <property type="term" value="F:unfolded protein binding"/>
    <property type="evidence" value="ECO:0007669"/>
    <property type="project" value="TreeGrafter"/>
</dbReference>
<keyword evidence="8" id="KW-1185">Reference proteome</keyword>
<dbReference type="GO" id="GO:0005737">
    <property type="term" value="C:cytoplasm"/>
    <property type="evidence" value="ECO:0007669"/>
    <property type="project" value="TreeGrafter"/>
</dbReference>
<protein>
    <submittedName>
        <fullName evidence="9">SHSP domain-containing protein</fullName>
    </submittedName>
</protein>
<accession>A0A915K155</accession>
<evidence type="ECO:0000313" key="8">
    <source>
        <dbReference type="Proteomes" id="UP000887565"/>
    </source>
</evidence>
<dbReference type="Proteomes" id="UP000887565">
    <property type="component" value="Unplaced"/>
</dbReference>
<keyword evidence="3" id="KW-0862">Zinc</keyword>